<dbReference type="PANTHER" id="PTHR43024:SF1">
    <property type="entry name" value="UDP-N-ACETYLMURAMOYL-TRIPEPTIDE--D-ALANYL-D-ALANINE LIGASE"/>
    <property type="match status" value="1"/>
</dbReference>
<accession>A0A1D7QVN7</accession>
<dbReference type="InterPro" id="IPR013221">
    <property type="entry name" value="Mur_ligase_cen"/>
</dbReference>
<dbReference type="HAMAP" id="MF_02019">
    <property type="entry name" value="MurF"/>
    <property type="match status" value="1"/>
</dbReference>
<dbReference type="Pfam" id="PF08245">
    <property type="entry name" value="Mur_ligase_M"/>
    <property type="match status" value="1"/>
</dbReference>
<dbReference type="SUPFAM" id="SSF53623">
    <property type="entry name" value="MurD-like peptide ligases, catalytic domain"/>
    <property type="match status" value="1"/>
</dbReference>
<dbReference type="Gene3D" id="3.40.1390.10">
    <property type="entry name" value="MurE/MurF, N-terminal domain"/>
    <property type="match status" value="1"/>
</dbReference>
<keyword evidence="6 10" id="KW-0133">Cell shape</keyword>
<dbReference type="EC" id="6.3.2.10" evidence="10 11"/>
<dbReference type="GO" id="GO:0005737">
    <property type="term" value="C:cytoplasm"/>
    <property type="evidence" value="ECO:0007669"/>
    <property type="project" value="UniProtKB-SubCell"/>
</dbReference>
<dbReference type="GO" id="GO:0008360">
    <property type="term" value="P:regulation of cell shape"/>
    <property type="evidence" value="ECO:0007669"/>
    <property type="project" value="UniProtKB-KW"/>
</dbReference>
<dbReference type="NCBIfam" id="TIGR01143">
    <property type="entry name" value="murF"/>
    <property type="match status" value="1"/>
</dbReference>
<evidence type="ECO:0000259" key="12">
    <source>
        <dbReference type="Pfam" id="PF02875"/>
    </source>
</evidence>
<dbReference type="UniPathway" id="UPA00219"/>
<dbReference type="GO" id="GO:0071555">
    <property type="term" value="P:cell wall organization"/>
    <property type="evidence" value="ECO:0007669"/>
    <property type="project" value="UniProtKB-KW"/>
</dbReference>
<dbReference type="OrthoDB" id="9801978at2"/>
<dbReference type="InterPro" id="IPR035911">
    <property type="entry name" value="MurE/MurF_N"/>
</dbReference>
<keyword evidence="7 10" id="KW-0573">Peptidoglycan synthesis</keyword>
<dbReference type="GO" id="GO:0051301">
    <property type="term" value="P:cell division"/>
    <property type="evidence" value="ECO:0007669"/>
    <property type="project" value="UniProtKB-KW"/>
</dbReference>
<dbReference type="SUPFAM" id="SSF63418">
    <property type="entry name" value="MurE/MurF N-terminal domain"/>
    <property type="match status" value="1"/>
</dbReference>
<dbReference type="InterPro" id="IPR036565">
    <property type="entry name" value="Mur-like_cat_sf"/>
</dbReference>
<dbReference type="AlphaFoldDB" id="A0A1D7QVN7"/>
<evidence type="ECO:0000256" key="6">
    <source>
        <dbReference type="ARBA" id="ARBA00022960"/>
    </source>
</evidence>
<keyword evidence="5 10" id="KW-0067">ATP-binding</keyword>
<dbReference type="GO" id="GO:0009252">
    <property type="term" value="P:peptidoglycan biosynthetic process"/>
    <property type="evidence" value="ECO:0007669"/>
    <property type="project" value="UniProtKB-UniRule"/>
</dbReference>
<evidence type="ECO:0000259" key="13">
    <source>
        <dbReference type="Pfam" id="PF08245"/>
    </source>
</evidence>
<gene>
    <name evidence="14" type="primary">murF-1</name>
    <name evidence="10" type="synonym">murF</name>
    <name evidence="14" type="ORF">BBEV_1722</name>
</gene>
<evidence type="ECO:0000256" key="3">
    <source>
        <dbReference type="ARBA" id="ARBA00022618"/>
    </source>
</evidence>
<proteinExistence type="inferred from homology"/>
<dbReference type="KEGG" id="bbev:BBEV_1722"/>
<feature type="domain" description="Mur ligase central" evidence="13">
    <location>
        <begin position="111"/>
        <end position="296"/>
    </location>
</feature>
<comment type="pathway">
    <text evidence="10 11">Cell wall biogenesis; peptidoglycan biosynthesis.</text>
</comment>
<dbReference type="InterPro" id="IPR036615">
    <property type="entry name" value="Mur_ligase_C_dom_sf"/>
</dbReference>
<evidence type="ECO:0000256" key="11">
    <source>
        <dbReference type="RuleBase" id="RU004136"/>
    </source>
</evidence>
<protein>
    <recommendedName>
        <fullName evidence="10 11">UDP-N-acetylmuramoyl-tripeptide--D-alanyl-D-alanine ligase</fullName>
        <ecNumber evidence="10 11">6.3.2.10</ecNumber>
    </recommendedName>
    <alternativeName>
        <fullName evidence="10">D-alanyl-D-alanine-adding enzyme</fullName>
    </alternativeName>
</protein>
<name>A0A1D7QVN7_9BACI</name>
<dbReference type="Proteomes" id="UP000094463">
    <property type="component" value="Chromosome"/>
</dbReference>
<evidence type="ECO:0000256" key="8">
    <source>
        <dbReference type="ARBA" id="ARBA00023306"/>
    </source>
</evidence>
<dbReference type="GO" id="GO:0008766">
    <property type="term" value="F:UDP-N-acetylmuramoylalanyl-D-glutamyl-2,6-diaminopimelate-D-alanyl-D-alanine ligase activity"/>
    <property type="evidence" value="ECO:0007669"/>
    <property type="project" value="RHEA"/>
</dbReference>
<evidence type="ECO:0000313" key="14">
    <source>
        <dbReference type="EMBL" id="AOM83083.1"/>
    </source>
</evidence>
<feature type="domain" description="Mur ligase C-terminal" evidence="12">
    <location>
        <begin position="318"/>
        <end position="444"/>
    </location>
</feature>
<feature type="binding site" evidence="10">
    <location>
        <begin position="113"/>
        <end position="119"/>
    </location>
    <ligand>
        <name>ATP</name>
        <dbReference type="ChEBI" id="CHEBI:30616"/>
    </ligand>
</feature>
<comment type="function">
    <text evidence="10 11">Involved in cell wall formation. Catalyzes the final step in the synthesis of UDP-N-acetylmuramoyl-pentapeptide, the precursor of murein.</text>
</comment>
<keyword evidence="4 10" id="KW-0547">Nucleotide-binding</keyword>
<comment type="catalytic activity">
    <reaction evidence="10 11">
        <text>D-alanyl-D-alanine + UDP-N-acetyl-alpha-D-muramoyl-L-alanyl-gamma-D-glutamyl-meso-2,6-diaminopimelate + ATP = UDP-N-acetyl-alpha-D-muramoyl-L-alanyl-gamma-D-glutamyl-meso-2,6-diaminopimeloyl-D-alanyl-D-alanine + ADP + phosphate + H(+)</text>
        <dbReference type="Rhea" id="RHEA:28374"/>
        <dbReference type="ChEBI" id="CHEBI:15378"/>
        <dbReference type="ChEBI" id="CHEBI:30616"/>
        <dbReference type="ChEBI" id="CHEBI:43474"/>
        <dbReference type="ChEBI" id="CHEBI:57822"/>
        <dbReference type="ChEBI" id="CHEBI:61386"/>
        <dbReference type="ChEBI" id="CHEBI:83905"/>
        <dbReference type="ChEBI" id="CHEBI:456216"/>
        <dbReference type="EC" id="6.3.2.10"/>
    </reaction>
</comment>
<evidence type="ECO:0000256" key="2">
    <source>
        <dbReference type="ARBA" id="ARBA00022598"/>
    </source>
</evidence>
<comment type="subcellular location">
    <subcellularLocation>
        <location evidence="10 11">Cytoplasm</location>
    </subcellularLocation>
</comment>
<reference evidence="14 15" key="1">
    <citation type="submission" date="2015-08" db="EMBL/GenBank/DDBJ databases">
        <title>The complete genome sequence of Bacillus beveridgei MLTeJB.</title>
        <authorList>
            <person name="Hanson T.E."/>
            <person name="Mesa C."/>
            <person name="Basesman S.M."/>
            <person name="Oremland R.S."/>
        </authorList>
    </citation>
    <scope>NUCLEOTIDE SEQUENCE [LARGE SCALE GENOMIC DNA]</scope>
    <source>
        <strain evidence="14 15">MLTeJB</strain>
    </source>
</reference>
<keyword evidence="1 10" id="KW-0963">Cytoplasm</keyword>
<dbReference type="EMBL" id="CP012502">
    <property type="protein sequence ID" value="AOM83083.1"/>
    <property type="molecule type" value="Genomic_DNA"/>
</dbReference>
<evidence type="ECO:0000256" key="1">
    <source>
        <dbReference type="ARBA" id="ARBA00022490"/>
    </source>
</evidence>
<dbReference type="STRING" id="632773.BBEV_1722"/>
<evidence type="ECO:0000256" key="10">
    <source>
        <dbReference type="HAMAP-Rule" id="MF_02019"/>
    </source>
</evidence>
<keyword evidence="15" id="KW-1185">Reference proteome</keyword>
<keyword evidence="3 10" id="KW-0132">Cell division</keyword>
<comment type="similarity">
    <text evidence="10">Belongs to the MurCDEF family. MurF subfamily.</text>
</comment>
<dbReference type="PANTHER" id="PTHR43024">
    <property type="entry name" value="UDP-N-ACETYLMURAMOYL-TRIPEPTIDE--D-ALANYL-D-ALANINE LIGASE"/>
    <property type="match status" value="1"/>
</dbReference>
<evidence type="ECO:0000256" key="5">
    <source>
        <dbReference type="ARBA" id="ARBA00022840"/>
    </source>
</evidence>
<dbReference type="Gene3D" id="3.90.190.20">
    <property type="entry name" value="Mur ligase, C-terminal domain"/>
    <property type="match status" value="1"/>
</dbReference>
<dbReference type="GO" id="GO:0005524">
    <property type="term" value="F:ATP binding"/>
    <property type="evidence" value="ECO:0007669"/>
    <property type="project" value="UniProtKB-UniRule"/>
</dbReference>
<dbReference type="SUPFAM" id="SSF53244">
    <property type="entry name" value="MurD-like peptide ligases, peptide-binding domain"/>
    <property type="match status" value="1"/>
</dbReference>
<organism evidence="14 15">
    <name type="scientific">Salisediminibacterium beveridgei</name>
    <dbReference type="NCBI Taxonomy" id="632773"/>
    <lineage>
        <taxon>Bacteria</taxon>
        <taxon>Bacillati</taxon>
        <taxon>Bacillota</taxon>
        <taxon>Bacilli</taxon>
        <taxon>Bacillales</taxon>
        <taxon>Bacillaceae</taxon>
        <taxon>Salisediminibacterium</taxon>
    </lineage>
</organism>
<dbReference type="GO" id="GO:0047480">
    <property type="term" value="F:UDP-N-acetylmuramoyl-tripeptide-D-alanyl-D-alanine ligase activity"/>
    <property type="evidence" value="ECO:0007669"/>
    <property type="project" value="UniProtKB-UniRule"/>
</dbReference>
<dbReference type="InterPro" id="IPR004101">
    <property type="entry name" value="Mur_ligase_C"/>
</dbReference>
<evidence type="ECO:0000256" key="9">
    <source>
        <dbReference type="ARBA" id="ARBA00023316"/>
    </source>
</evidence>
<dbReference type="RefSeq" id="WP_069365099.1">
    <property type="nucleotide sequence ID" value="NZ_CP012502.1"/>
</dbReference>
<evidence type="ECO:0000313" key="15">
    <source>
        <dbReference type="Proteomes" id="UP000094463"/>
    </source>
</evidence>
<dbReference type="Pfam" id="PF02875">
    <property type="entry name" value="Mur_ligase_C"/>
    <property type="match status" value="1"/>
</dbReference>
<keyword evidence="8 10" id="KW-0131">Cell cycle</keyword>
<evidence type="ECO:0000256" key="4">
    <source>
        <dbReference type="ARBA" id="ARBA00022741"/>
    </source>
</evidence>
<dbReference type="InterPro" id="IPR051046">
    <property type="entry name" value="MurCDEF_CellWall_CoF430Synth"/>
</dbReference>
<dbReference type="InterPro" id="IPR005863">
    <property type="entry name" value="UDP-N-AcMur_synth"/>
</dbReference>
<keyword evidence="9 10" id="KW-0961">Cell wall biogenesis/degradation</keyword>
<keyword evidence="2 10" id="KW-0436">Ligase</keyword>
<evidence type="ECO:0000256" key="7">
    <source>
        <dbReference type="ARBA" id="ARBA00022984"/>
    </source>
</evidence>
<dbReference type="Gene3D" id="3.40.1190.10">
    <property type="entry name" value="Mur-like, catalytic domain"/>
    <property type="match status" value="1"/>
</dbReference>
<sequence>MLRRNLSEIAEWIDGELIDQGQAELQVNGISTDTRHIKPESLFIPIIGERFNAHKFVQEAVDQGAVASLWAKDQPNPPAGINLVFVDDTLIALQNLATAYLRSLNAKIIGITGSNGKTTTKDMMASVLSTTYKVQKTEGNFNNHIGMPLTILTLDEDTEMIVLEMGMSGFGEIELLSTIAEPDAAIITNIGESHLQDLGSRDNISKAKLEITSGMASGGTLVINGDEPLLTKKADSDRYRVITFGESEHCEFTAKEIVQELNQTSFLINGDTSKPYSISVPGKHNVMNALAVIAVANSFGIEEQAIQQGLKQIKMTGMRLEHVETENGLTIINDAYNASPTSMKAAVSLVEDLKGYAKKYVVLGDMLELGDDEINFHTLAGEAIDPLKINGVFTYGNLAMHINKGARRVFSEEQARHFESKEALISHLKAITEPEDLLLVKGSRGMKLEEVVEALRQESN</sequence>
<dbReference type="PATRIC" id="fig|632773.3.peg.1809"/>